<dbReference type="SUPFAM" id="SSF81296">
    <property type="entry name" value="E set domains"/>
    <property type="match status" value="1"/>
</dbReference>
<proteinExistence type="inferred from homology"/>
<gene>
    <name evidence="5" type="ORF">PM10SUCC1_02130</name>
</gene>
<protein>
    <submittedName>
        <fullName evidence="5">Glycogen operon protein GlgX homolog</fullName>
    </submittedName>
</protein>
<dbReference type="PANTHER" id="PTHR43002">
    <property type="entry name" value="GLYCOGEN DEBRANCHING ENZYME"/>
    <property type="match status" value="1"/>
</dbReference>
<dbReference type="CDD" id="cd02856">
    <property type="entry name" value="E_set_GDE_Isoamylase_N"/>
    <property type="match status" value="1"/>
</dbReference>
<organism evidence="5 6">
    <name type="scientific">Propionigenium maris DSM 9537</name>
    <dbReference type="NCBI Taxonomy" id="1123000"/>
    <lineage>
        <taxon>Bacteria</taxon>
        <taxon>Fusobacteriati</taxon>
        <taxon>Fusobacteriota</taxon>
        <taxon>Fusobacteriia</taxon>
        <taxon>Fusobacteriales</taxon>
        <taxon>Fusobacteriaceae</taxon>
        <taxon>Propionigenium</taxon>
    </lineage>
</organism>
<feature type="compositionally biased region" description="Basic and acidic residues" evidence="3">
    <location>
        <begin position="464"/>
        <end position="475"/>
    </location>
</feature>
<keyword evidence="6" id="KW-1185">Reference proteome</keyword>
<dbReference type="SMART" id="SM00642">
    <property type="entry name" value="Aamy"/>
    <property type="match status" value="1"/>
</dbReference>
<evidence type="ECO:0000259" key="4">
    <source>
        <dbReference type="SMART" id="SM00642"/>
    </source>
</evidence>
<comment type="similarity">
    <text evidence="1">Belongs to the glycosyl hydrolase 13 family.</text>
</comment>
<dbReference type="GO" id="GO:0005975">
    <property type="term" value="P:carbohydrate metabolic process"/>
    <property type="evidence" value="ECO:0007669"/>
    <property type="project" value="InterPro"/>
</dbReference>
<evidence type="ECO:0000256" key="1">
    <source>
        <dbReference type="ARBA" id="ARBA00008061"/>
    </source>
</evidence>
<evidence type="ECO:0000313" key="5">
    <source>
        <dbReference type="EMBL" id="GLI54698.1"/>
    </source>
</evidence>
<dbReference type="InterPro" id="IPR013780">
    <property type="entry name" value="Glyco_hydro_b"/>
</dbReference>
<dbReference type="Pfam" id="PF02922">
    <property type="entry name" value="CBM_48"/>
    <property type="match status" value="1"/>
</dbReference>
<evidence type="ECO:0000313" key="6">
    <source>
        <dbReference type="Proteomes" id="UP001144471"/>
    </source>
</evidence>
<dbReference type="Gene3D" id="2.60.40.10">
    <property type="entry name" value="Immunoglobulins"/>
    <property type="match status" value="1"/>
</dbReference>
<evidence type="ECO:0000256" key="3">
    <source>
        <dbReference type="SAM" id="MobiDB-lite"/>
    </source>
</evidence>
<dbReference type="SUPFAM" id="SSF51445">
    <property type="entry name" value="(Trans)glycosidases"/>
    <property type="match status" value="1"/>
</dbReference>
<dbReference type="Proteomes" id="UP001144471">
    <property type="component" value="Unassembled WGS sequence"/>
</dbReference>
<dbReference type="InterPro" id="IPR006047">
    <property type="entry name" value="GH13_cat_dom"/>
</dbReference>
<dbReference type="Gene3D" id="3.20.20.80">
    <property type="entry name" value="Glycosidases"/>
    <property type="match status" value="1"/>
</dbReference>
<sequence>MEKYKILPGLYYKGALVMEQGVNFSIFSRNAERVTLEIYREALDTEPHFSYELDPALNRTGDTWHVYVGGISEGYYYGWRVGGPFDLERGHRYDHTKLLLDPYAKAVTPKVQGHERKGIIVDSRKFNFSKHKKPETDYRDSIIYEMHIKLFTMNKNSGVSYPGSYIGVIEKINHLKNLGVTAVELLPVFEFDEDSILGSNPITGEKLKNVWGYNPIAFYAPTSNYLSNKDKVTGALVGDHVLEFSKLVTAFHDAGIEVILDVVFNHTGEGNEMGPTISLKGLDNSIYYMLEPYNKMYYSNYSGTGNTLNCSHPVVKEYILDCLRYWYGQMHVDGFRFDLASILGRGEDGQWLGNLSILNDISKDSVLSKAKLIAEGWDAAGGYFLGEFPEGWAEWNGKFRDTVRKFIKGDPGITSDLATRIVGSPDLFANDGRRPYYSINFITAHDGFTMWDLVSYNEKNNHINGEHNRDGDDHNNSWNHGVEGETEDPHIISLRKKQIKNMMVILMVSQGTPMILMGDEMGKTQQGNNNAYCQDNELNWLDWERFKEFEDIYLFTKRMIGFRKENASLRRKHFFTATDTNGNGLSDISWHGTVPYSPDWSHESRVLAFMVDEGKEKQSSQIYVAFNSHYEGLDFELPNIHGKRWFRVVDTGDSQEDFLEIPRPIDGGYYRVKARSSIVLIAK</sequence>
<dbReference type="RefSeq" id="WP_281832592.1">
    <property type="nucleotide sequence ID" value="NZ_BSDY01000001.1"/>
</dbReference>
<dbReference type="InterPro" id="IPR017853">
    <property type="entry name" value="GH"/>
</dbReference>
<keyword evidence="2" id="KW-0809">Transit peptide</keyword>
<name>A0A9W6GG88_9FUSO</name>
<dbReference type="EMBL" id="BSDY01000001">
    <property type="protein sequence ID" value="GLI54698.1"/>
    <property type="molecule type" value="Genomic_DNA"/>
</dbReference>
<dbReference type="AlphaFoldDB" id="A0A9W6GG88"/>
<dbReference type="Pfam" id="PF21156">
    <property type="entry name" value="ISOA1-3_C"/>
    <property type="match status" value="1"/>
</dbReference>
<feature type="region of interest" description="Disordered" evidence="3">
    <location>
        <begin position="464"/>
        <end position="487"/>
    </location>
</feature>
<accession>A0A9W6GG88</accession>
<dbReference type="InterPro" id="IPR004193">
    <property type="entry name" value="Glyco_hydro_13_N"/>
</dbReference>
<dbReference type="CDD" id="cd11326">
    <property type="entry name" value="AmyAc_Glg_debranch"/>
    <property type="match status" value="1"/>
</dbReference>
<dbReference type="Gene3D" id="2.60.40.1180">
    <property type="entry name" value="Golgi alpha-mannosidase II"/>
    <property type="match status" value="1"/>
</dbReference>
<dbReference type="InterPro" id="IPR048650">
    <property type="entry name" value="ISOA1-3-like_C"/>
</dbReference>
<dbReference type="InterPro" id="IPR014756">
    <property type="entry name" value="Ig_E-set"/>
</dbReference>
<dbReference type="Pfam" id="PF00128">
    <property type="entry name" value="Alpha-amylase"/>
    <property type="match status" value="1"/>
</dbReference>
<dbReference type="InterPro" id="IPR044505">
    <property type="entry name" value="GlgX_Isoamylase_N_E_set"/>
</dbReference>
<dbReference type="GO" id="GO:0019156">
    <property type="term" value="F:isoamylase activity"/>
    <property type="evidence" value="ECO:0007669"/>
    <property type="project" value="UniProtKB-ARBA"/>
</dbReference>
<comment type="caution">
    <text evidence="5">The sequence shown here is derived from an EMBL/GenBank/DDBJ whole genome shotgun (WGS) entry which is preliminary data.</text>
</comment>
<dbReference type="InterPro" id="IPR013783">
    <property type="entry name" value="Ig-like_fold"/>
</dbReference>
<evidence type="ECO:0000256" key="2">
    <source>
        <dbReference type="ARBA" id="ARBA00022946"/>
    </source>
</evidence>
<feature type="domain" description="Glycosyl hydrolase family 13 catalytic" evidence="4">
    <location>
        <begin position="145"/>
        <end position="563"/>
    </location>
</feature>
<reference evidence="5" key="1">
    <citation type="submission" date="2022-12" db="EMBL/GenBank/DDBJ databases">
        <title>Reference genome sequencing for broad-spectrum identification of bacterial and archaeal isolates by mass spectrometry.</title>
        <authorList>
            <person name="Sekiguchi Y."/>
            <person name="Tourlousse D.M."/>
        </authorList>
    </citation>
    <scope>NUCLEOTIDE SEQUENCE</scope>
    <source>
        <strain evidence="5">10succ1</strain>
    </source>
</reference>
<dbReference type="SUPFAM" id="SSF51011">
    <property type="entry name" value="Glycosyl hydrolase domain"/>
    <property type="match status" value="1"/>
</dbReference>